<dbReference type="InterPro" id="IPR011249">
    <property type="entry name" value="Metalloenz_LuxS/M16"/>
</dbReference>
<evidence type="ECO:0000259" key="1">
    <source>
        <dbReference type="Pfam" id="PF05193"/>
    </source>
</evidence>
<dbReference type="PANTHER" id="PTHR11851">
    <property type="entry name" value="METALLOPROTEASE"/>
    <property type="match status" value="1"/>
</dbReference>
<accession>A0ABQ3I6B8</accession>
<dbReference type="Gene3D" id="3.30.830.10">
    <property type="entry name" value="Metalloenzyme, LuxS/M16 peptidase-like"/>
    <property type="match status" value="2"/>
</dbReference>
<keyword evidence="2" id="KW-0378">Hydrolase</keyword>
<evidence type="ECO:0000313" key="2">
    <source>
        <dbReference type="EMBL" id="GHE58858.1"/>
    </source>
</evidence>
<dbReference type="InterPro" id="IPR050361">
    <property type="entry name" value="MPP/UQCRC_Complex"/>
</dbReference>
<dbReference type="SUPFAM" id="SSF63411">
    <property type="entry name" value="LuxS/MPP-like metallohydrolase"/>
    <property type="match status" value="2"/>
</dbReference>
<keyword evidence="2" id="KW-0645">Protease</keyword>
<comment type="caution">
    <text evidence="2">The sequence shown here is derived from an EMBL/GenBank/DDBJ whole genome shotgun (WGS) entry which is preliminary data.</text>
</comment>
<dbReference type="Pfam" id="PF05193">
    <property type="entry name" value="Peptidase_M16_C"/>
    <property type="match status" value="1"/>
</dbReference>
<keyword evidence="3" id="KW-1185">Reference proteome</keyword>
<sequence length="422" mass="48212">MLDRTQAPSVQQVQKISLPPIEKFSLPGGGNLYAYPEKNTEAFRIELLTKGSNLNAQNAAEVQLAIKMLLEGTNRYSGAQLSEKIDELGSFVEITPGFDHSSISIYGLKKHFNENIGLLSDIIYESSFHDQALNTLKEKEQNRLKLNMQKGSYTSSVNLRNALFKDHPYGYRLYPSDINSINSQQLQTFHKNYTCSFDIFLSGDLPSNYYQIISGYFSKRQPEVPKQFETPSFKESNAPKDTSHRDSKFVQSSIKLGKRLFTRSSPDYFRFMVANELLGGFFGSRLMKNIREDKGYTYGIYSSLYPLNHSGYFVISTDVKAEYEQETIREIYKEIKRLQEEPVSAQELEVVKNYMIGNYLNAISSPFSIITKYKTLATQSLPTDFYNNYLEAINNTSREDIQQVLSTHLQTESLTRSISGFI</sequence>
<reference evidence="3" key="1">
    <citation type="journal article" date="2019" name="Int. J. Syst. Evol. Microbiol.">
        <title>The Global Catalogue of Microorganisms (GCM) 10K type strain sequencing project: providing services to taxonomists for standard genome sequencing and annotation.</title>
        <authorList>
            <consortium name="The Broad Institute Genomics Platform"/>
            <consortium name="The Broad Institute Genome Sequencing Center for Infectious Disease"/>
            <person name="Wu L."/>
            <person name="Ma J."/>
        </authorList>
    </citation>
    <scope>NUCLEOTIDE SEQUENCE [LARGE SCALE GENOMIC DNA]</scope>
    <source>
        <strain evidence="3">CGMCC 1.15111</strain>
    </source>
</reference>
<evidence type="ECO:0000313" key="3">
    <source>
        <dbReference type="Proteomes" id="UP000658258"/>
    </source>
</evidence>
<gene>
    <name evidence="2" type="ORF">GCM10011340_11760</name>
</gene>
<dbReference type="GO" id="GO:0006508">
    <property type="term" value="P:proteolysis"/>
    <property type="evidence" value="ECO:0007669"/>
    <property type="project" value="UniProtKB-KW"/>
</dbReference>
<dbReference type="EMBL" id="BNAG01000002">
    <property type="protein sequence ID" value="GHE58858.1"/>
    <property type="molecule type" value="Genomic_DNA"/>
</dbReference>
<name>A0ABQ3I6B8_9BACT</name>
<proteinExistence type="predicted"/>
<dbReference type="GO" id="GO:0008233">
    <property type="term" value="F:peptidase activity"/>
    <property type="evidence" value="ECO:0007669"/>
    <property type="project" value="UniProtKB-KW"/>
</dbReference>
<dbReference type="PANTHER" id="PTHR11851:SF224">
    <property type="entry name" value="PROCESSING PROTEASE"/>
    <property type="match status" value="1"/>
</dbReference>
<dbReference type="InterPro" id="IPR007863">
    <property type="entry name" value="Peptidase_M16_C"/>
</dbReference>
<organism evidence="2 3">
    <name type="scientific">Roseivirga thermotolerans</name>
    <dbReference type="NCBI Taxonomy" id="1758176"/>
    <lineage>
        <taxon>Bacteria</taxon>
        <taxon>Pseudomonadati</taxon>
        <taxon>Bacteroidota</taxon>
        <taxon>Cytophagia</taxon>
        <taxon>Cytophagales</taxon>
        <taxon>Roseivirgaceae</taxon>
        <taxon>Roseivirga</taxon>
    </lineage>
</organism>
<feature type="domain" description="Peptidase M16 C-terminal" evidence="1">
    <location>
        <begin position="180"/>
        <end position="353"/>
    </location>
</feature>
<protein>
    <submittedName>
        <fullName evidence="2">Zinc protease</fullName>
    </submittedName>
</protein>
<dbReference type="Proteomes" id="UP000658258">
    <property type="component" value="Unassembled WGS sequence"/>
</dbReference>
<dbReference type="RefSeq" id="WP_189629302.1">
    <property type="nucleotide sequence ID" value="NZ_BNAG01000002.1"/>
</dbReference>